<dbReference type="WBParaSite" id="TREG1_32160.4">
    <property type="protein sequence ID" value="TREG1_32160.4"/>
    <property type="gene ID" value="TREG1_32160"/>
</dbReference>
<name>A0AA85JPC7_TRIRE</name>
<feature type="compositionally biased region" description="Low complexity" evidence="1">
    <location>
        <begin position="675"/>
        <end position="699"/>
    </location>
</feature>
<dbReference type="AlphaFoldDB" id="A0AA85JPC7"/>
<feature type="compositionally biased region" description="Low complexity" evidence="1">
    <location>
        <begin position="835"/>
        <end position="851"/>
    </location>
</feature>
<evidence type="ECO:0000313" key="2">
    <source>
        <dbReference type="Proteomes" id="UP000050795"/>
    </source>
</evidence>
<feature type="region of interest" description="Disordered" evidence="1">
    <location>
        <begin position="389"/>
        <end position="409"/>
    </location>
</feature>
<dbReference type="Proteomes" id="UP000050795">
    <property type="component" value="Unassembled WGS sequence"/>
</dbReference>
<reference evidence="3" key="2">
    <citation type="submission" date="2023-11" db="UniProtKB">
        <authorList>
            <consortium name="WormBaseParasite"/>
        </authorList>
    </citation>
    <scope>IDENTIFICATION</scope>
</reference>
<feature type="region of interest" description="Disordered" evidence="1">
    <location>
        <begin position="321"/>
        <end position="360"/>
    </location>
</feature>
<evidence type="ECO:0000256" key="1">
    <source>
        <dbReference type="SAM" id="MobiDB-lite"/>
    </source>
</evidence>
<reference evidence="2" key="1">
    <citation type="submission" date="2022-06" db="EMBL/GenBank/DDBJ databases">
        <authorList>
            <person name="Berger JAMES D."/>
            <person name="Berger JAMES D."/>
        </authorList>
    </citation>
    <scope>NUCLEOTIDE SEQUENCE [LARGE SCALE GENOMIC DNA]</scope>
</reference>
<keyword evidence="2" id="KW-1185">Reference proteome</keyword>
<protein>
    <submittedName>
        <fullName evidence="3">Uncharacterized protein</fullName>
    </submittedName>
</protein>
<feature type="region of interest" description="Disordered" evidence="1">
    <location>
        <begin position="233"/>
        <end position="256"/>
    </location>
</feature>
<feature type="compositionally biased region" description="Polar residues" evidence="1">
    <location>
        <begin position="389"/>
        <end position="401"/>
    </location>
</feature>
<feature type="region of interest" description="Disordered" evidence="1">
    <location>
        <begin position="833"/>
        <end position="859"/>
    </location>
</feature>
<feature type="compositionally biased region" description="Polar residues" evidence="1">
    <location>
        <begin position="343"/>
        <end position="356"/>
    </location>
</feature>
<sequence length="887" mass="97070">MNRLENPCEITHLMFEEEAFFSGTPLNTLNSNTTTDCQHHSPHPSLGSFGSEEVRCSLDELDAVIATYDDENNNHNHNNSVVDVNNCIRQLFTSPLTIATNSTDYSACSTFIPSSTSSTILPNQLSSTLQKNIDLLSLINQSNHSVITSKALPVSSSSLSAAAAATPTSVTTSMHFITSGTENTHHHHHNYNNGLSNGNEIRRQCKDPVQMNSITTGFNSSLQSFCTLTKHVEKTESSPPLPPPPDPYASENFTLPPPPLSAVDIPALPYSSNTVIRQDTLKSLSSQFNSPSNGYLNRQISDPHHEVDTSADSYCCTNNSRCTQSSNSSTNKSTTRPSIPQRAPSTRLTSVPNCSKQDLDTPLIENTKGLNAFCDRGNGTGHLIKTTGSCNTNPVKTPSEISSKEENDSIERTTLPVQDIIRKFGSLLDSNAKIPNQCYTSSCSQNVIPSSSTTTAIRSNDSLNTCQNRHLLQPDNSSSSSIKTSAMRKYNQPTTVDGNNSQNIPFMDNVNSSTKLGHSTNNGIMTPTVLASQTSTSTSQENHASLPSSSLMQVNQGINLSPEMTRFPQINNNNNNNNNNNAVKYTNLSPVFSTSFSPLLPLSSSSAAAVAPTSNVTNLHRTVESVYINRKIDNDRCDFNSTVTNFSSVSQTTTMHHTNTSTFLSSGNMSGGGLSKAAHNSNNNNNNKTNNSNHSGNNGKDSTLNHNPRVHHYQQPQHQQQLDSHVVHQLSGTLLQRRLSSDSTADSSSIVHVQSMNLDSNTLAIFNQFNIVDATQIPGYHSIPPGLPDWKTHRLERKNREAASLYAEELKKWGLVPNWKRELIEKKQLNKMDNHQTSNQHQHQQQTCPTQSLDYQGNNLNQSLATPELAEKLKRRLDKVSNATLES</sequence>
<feature type="region of interest" description="Disordered" evidence="1">
    <location>
        <begin position="660"/>
        <end position="723"/>
    </location>
</feature>
<organism evidence="2 3">
    <name type="scientific">Trichobilharzia regenti</name>
    <name type="common">Nasal bird schistosome</name>
    <dbReference type="NCBI Taxonomy" id="157069"/>
    <lineage>
        <taxon>Eukaryota</taxon>
        <taxon>Metazoa</taxon>
        <taxon>Spiralia</taxon>
        <taxon>Lophotrochozoa</taxon>
        <taxon>Platyhelminthes</taxon>
        <taxon>Trematoda</taxon>
        <taxon>Digenea</taxon>
        <taxon>Strigeidida</taxon>
        <taxon>Schistosomatoidea</taxon>
        <taxon>Schistosomatidae</taxon>
        <taxon>Trichobilharzia</taxon>
    </lineage>
</organism>
<proteinExistence type="predicted"/>
<accession>A0AA85JPC7</accession>
<evidence type="ECO:0000313" key="3">
    <source>
        <dbReference type="WBParaSite" id="TREG1_32160.4"/>
    </source>
</evidence>
<feature type="compositionally biased region" description="Low complexity" evidence="1">
    <location>
        <begin position="323"/>
        <end position="335"/>
    </location>
</feature>